<comment type="catalytic activity">
    <reaction evidence="2">
        <text>a D-aminoacyl-tRNA + H2O = a tRNA + a D-alpha-amino acid + H(+)</text>
        <dbReference type="Rhea" id="RHEA:13953"/>
        <dbReference type="Rhea" id="RHEA-COMP:10123"/>
        <dbReference type="Rhea" id="RHEA-COMP:10124"/>
        <dbReference type="ChEBI" id="CHEBI:15377"/>
        <dbReference type="ChEBI" id="CHEBI:15378"/>
        <dbReference type="ChEBI" id="CHEBI:59871"/>
        <dbReference type="ChEBI" id="CHEBI:78442"/>
        <dbReference type="ChEBI" id="CHEBI:79333"/>
        <dbReference type="EC" id="3.1.1.96"/>
    </reaction>
</comment>
<keyword evidence="2" id="KW-0820">tRNA-binding</keyword>
<evidence type="ECO:0000256" key="1">
    <source>
        <dbReference type="ARBA" id="ARBA00009673"/>
    </source>
</evidence>
<dbReference type="Gene3D" id="3.50.80.10">
    <property type="entry name" value="D-tyrosyl-tRNA(Tyr) deacylase"/>
    <property type="match status" value="1"/>
</dbReference>
<dbReference type="Pfam" id="PF02580">
    <property type="entry name" value="Tyr_Deacylase"/>
    <property type="match status" value="1"/>
</dbReference>
<comment type="function">
    <text evidence="2">An aminoacyl-tRNA editing enzyme that deacylates mischarged D-aminoacyl-tRNAs. Also deacylates mischarged glycyl-tRNA(Ala), protecting cells against glycine mischarging by AlaRS. Acts via tRNA-based rather than protein-based catalysis; rejects L-amino acids rather than detecting D-amino acids in the active site. By recycling D-aminoacyl-tRNA to D-amino acids and free tRNA molecules, this enzyme counteracts the toxicity associated with the formation of D-aminoacyl-tRNA entities in vivo and helps enforce protein L-homochirality.</text>
</comment>
<dbReference type="EC" id="3.1.1.-" evidence="2"/>
<dbReference type="NCBIfam" id="TIGR00256">
    <property type="entry name" value="D-aminoacyl-tRNA deacylase"/>
    <property type="match status" value="1"/>
</dbReference>
<dbReference type="CDD" id="cd00563">
    <property type="entry name" value="Dtyr_deacylase"/>
    <property type="match status" value="1"/>
</dbReference>
<dbReference type="Proteomes" id="UP000663720">
    <property type="component" value="Chromosome"/>
</dbReference>
<dbReference type="PANTHER" id="PTHR10472">
    <property type="entry name" value="D-TYROSYL-TRNA TYR DEACYLASE"/>
    <property type="match status" value="1"/>
</dbReference>
<evidence type="ECO:0000256" key="2">
    <source>
        <dbReference type="HAMAP-Rule" id="MF_00518"/>
    </source>
</evidence>
<sequence>MKAVIQRVSQSSVSVNQEIVGKIGQGIMVLLGVADQDTHKDADWLAEKIINLRIFEDENQKMNLSVKDIGGQLLIVSQFTLLGDCRKGRRPSFIGAAKPEKARELYEYFTDIIRQKNIPVQTGRFQAMMNVSLINDGPVTFILET</sequence>
<dbReference type="GO" id="GO:0043908">
    <property type="term" value="F:Ser(Gly)-tRNA(Ala) hydrolase activity"/>
    <property type="evidence" value="ECO:0007669"/>
    <property type="project" value="UniProtKB-UniRule"/>
</dbReference>
<protein>
    <recommendedName>
        <fullName evidence="2">D-aminoacyl-tRNA deacylase</fullName>
        <shortName evidence="2">DTD</shortName>
        <ecNumber evidence="2">3.1.1.96</ecNumber>
    </recommendedName>
    <alternativeName>
        <fullName evidence="2">Gly-tRNA(Ala) deacylase</fullName>
        <ecNumber evidence="2">3.1.1.-</ecNumber>
    </alternativeName>
</protein>
<dbReference type="InterPro" id="IPR003732">
    <property type="entry name" value="Daa-tRNA_deacyls_DTD"/>
</dbReference>
<keyword evidence="2" id="KW-0378">Hydrolase</keyword>
<dbReference type="GO" id="GO:0000049">
    <property type="term" value="F:tRNA binding"/>
    <property type="evidence" value="ECO:0007669"/>
    <property type="project" value="UniProtKB-UniRule"/>
</dbReference>
<proteinExistence type="inferred from homology"/>
<dbReference type="AlphaFoldDB" id="A0A975BBZ7"/>
<dbReference type="EC" id="3.1.1.96" evidence="2"/>
<comment type="similarity">
    <text evidence="1 2">Belongs to the DTD family.</text>
</comment>
<dbReference type="HAMAP" id="MF_00518">
    <property type="entry name" value="Deacylase_Dtd"/>
    <property type="match status" value="1"/>
</dbReference>
<dbReference type="PANTHER" id="PTHR10472:SF5">
    <property type="entry name" value="D-AMINOACYL-TRNA DEACYLASE 1"/>
    <property type="match status" value="1"/>
</dbReference>
<evidence type="ECO:0000313" key="4">
    <source>
        <dbReference type="Proteomes" id="UP000663720"/>
    </source>
</evidence>
<name>A0A975BBZ7_9BACT</name>
<comment type="catalytic activity">
    <reaction evidence="2">
        <text>glycyl-tRNA(Ala) + H2O = tRNA(Ala) + glycine + H(+)</text>
        <dbReference type="Rhea" id="RHEA:53744"/>
        <dbReference type="Rhea" id="RHEA-COMP:9657"/>
        <dbReference type="Rhea" id="RHEA-COMP:13640"/>
        <dbReference type="ChEBI" id="CHEBI:15377"/>
        <dbReference type="ChEBI" id="CHEBI:15378"/>
        <dbReference type="ChEBI" id="CHEBI:57305"/>
        <dbReference type="ChEBI" id="CHEBI:78442"/>
        <dbReference type="ChEBI" id="CHEBI:78522"/>
    </reaction>
</comment>
<feature type="short sequence motif" description="Gly-cisPro motif, important for rejection of L-amino acids" evidence="2">
    <location>
        <begin position="137"/>
        <end position="138"/>
    </location>
</feature>
<dbReference type="InterPro" id="IPR023509">
    <property type="entry name" value="DTD-like_sf"/>
</dbReference>
<dbReference type="RefSeq" id="WP_207688471.1">
    <property type="nucleotide sequence ID" value="NZ_CP061799.1"/>
</dbReference>
<keyword evidence="2" id="KW-0963">Cytoplasm</keyword>
<keyword evidence="4" id="KW-1185">Reference proteome</keyword>
<dbReference type="FunFam" id="3.50.80.10:FF:000001">
    <property type="entry name" value="D-aminoacyl-tRNA deacylase"/>
    <property type="match status" value="1"/>
</dbReference>
<dbReference type="GO" id="GO:0106026">
    <property type="term" value="F:Gly-tRNA(Ala) deacylase activity"/>
    <property type="evidence" value="ECO:0007669"/>
    <property type="project" value="UniProtKB-UniRule"/>
</dbReference>
<dbReference type="GO" id="GO:0051500">
    <property type="term" value="F:D-tyrosyl-tRNA(Tyr) deacylase activity"/>
    <property type="evidence" value="ECO:0007669"/>
    <property type="project" value="TreeGrafter"/>
</dbReference>
<dbReference type="KEGG" id="dli:dnl_49280"/>
<comment type="subunit">
    <text evidence="2">Homodimer.</text>
</comment>
<organism evidence="3 4">
    <name type="scientific">Desulfonema limicola</name>
    <dbReference type="NCBI Taxonomy" id="45656"/>
    <lineage>
        <taxon>Bacteria</taxon>
        <taxon>Pseudomonadati</taxon>
        <taxon>Thermodesulfobacteriota</taxon>
        <taxon>Desulfobacteria</taxon>
        <taxon>Desulfobacterales</taxon>
        <taxon>Desulfococcaceae</taxon>
        <taxon>Desulfonema</taxon>
    </lineage>
</organism>
<dbReference type="SUPFAM" id="SSF69500">
    <property type="entry name" value="DTD-like"/>
    <property type="match status" value="1"/>
</dbReference>
<accession>A0A975BBZ7</accession>
<comment type="domain">
    <text evidence="2">A Gly-cisPro motif from one monomer fits into the active site of the other monomer to allow specific chiral rejection of L-amino acids.</text>
</comment>
<keyword evidence="2" id="KW-0694">RNA-binding</keyword>
<comment type="subcellular location">
    <subcellularLocation>
        <location evidence="2">Cytoplasm</location>
    </subcellularLocation>
</comment>
<evidence type="ECO:0000313" key="3">
    <source>
        <dbReference type="EMBL" id="QTA82551.1"/>
    </source>
</evidence>
<dbReference type="EMBL" id="CP061799">
    <property type="protein sequence ID" value="QTA82551.1"/>
    <property type="molecule type" value="Genomic_DNA"/>
</dbReference>
<dbReference type="GO" id="GO:0005737">
    <property type="term" value="C:cytoplasm"/>
    <property type="evidence" value="ECO:0007669"/>
    <property type="project" value="UniProtKB-SubCell"/>
</dbReference>
<reference evidence="3" key="1">
    <citation type="journal article" date="2021" name="Microb. Physiol.">
        <title>Proteogenomic Insights into the Physiology of Marine, Sulfate-Reducing, Filamentous Desulfonema limicola and Desulfonema magnum.</title>
        <authorList>
            <person name="Schnaars V."/>
            <person name="Wohlbrand L."/>
            <person name="Scheve S."/>
            <person name="Hinrichs C."/>
            <person name="Reinhardt R."/>
            <person name="Rabus R."/>
        </authorList>
    </citation>
    <scope>NUCLEOTIDE SEQUENCE</scope>
    <source>
        <strain evidence="3">5ac10</strain>
    </source>
</reference>
<dbReference type="GO" id="GO:0019478">
    <property type="term" value="P:D-amino acid catabolic process"/>
    <property type="evidence" value="ECO:0007669"/>
    <property type="project" value="UniProtKB-UniRule"/>
</dbReference>
<gene>
    <name evidence="2 3" type="primary">dtd</name>
    <name evidence="3" type="ORF">dnl_49280</name>
</gene>